<comment type="similarity">
    <text evidence="6">Belongs to the PNP/UDP phosphorylase family. MtnN subfamily.</text>
</comment>
<dbReference type="NCBIfam" id="NF004079">
    <property type="entry name" value="PRK05584.1"/>
    <property type="match status" value="1"/>
</dbReference>
<evidence type="ECO:0000256" key="4">
    <source>
        <dbReference type="ARBA" id="ARBA00023167"/>
    </source>
</evidence>
<dbReference type="GO" id="GO:0005829">
    <property type="term" value="C:cytosol"/>
    <property type="evidence" value="ECO:0007669"/>
    <property type="project" value="TreeGrafter"/>
</dbReference>
<dbReference type="PANTHER" id="PTHR46832">
    <property type="entry name" value="5'-METHYLTHIOADENOSINE/S-ADENOSYLHOMOCYSTEINE NUCLEOSIDASE"/>
    <property type="match status" value="1"/>
</dbReference>
<dbReference type="NCBIfam" id="TIGR01704">
    <property type="entry name" value="MTA_SAH-Nsdase"/>
    <property type="match status" value="1"/>
</dbReference>
<accession>A0A0R1KAU0</accession>
<evidence type="ECO:0000256" key="2">
    <source>
        <dbReference type="ARBA" id="ARBA00022605"/>
    </source>
</evidence>
<feature type="binding site" evidence="6">
    <location>
        <position position="78"/>
    </location>
    <ligand>
        <name>substrate</name>
    </ligand>
</feature>
<evidence type="ECO:0000256" key="3">
    <source>
        <dbReference type="ARBA" id="ARBA00022801"/>
    </source>
</evidence>
<dbReference type="OrthoDB" id="9792278at2"/>
<comment type="caution">
    <text evidence="8">The sequence shown here is derived from an EMBL/GenBank/DDBJ whole genome shotgun (WGS) entry which is preliminary data.</text>
</comment>
<dbReference type="STRING" id="1423775.FD03_GL002121"/>
<dbReference type="EMBL" id="AZDZ01000003">
    <property type="protein sequence ID" value="KRK80693.1"/>
    <property type="molecule type" value="Genomic_DNA"/>
</dbReference>
<comment type="catalytic activity">
    <reaction evidence="6">
        <text>S-adenosyl-L-homocysteine + H2O = S-(5-deoxy-D-ribos-5-yl)-L-homocysteine + adenine</text>
        <dbReference type="Rhea" id="RHEA:17805"/>
        <dbReference type="ChEBI" id="CHEBI:15377"/>
        <dbReference type="ChEBI" id="CHEBI:16708"/>
        <dbReference type="ChEBI" id="CHEBI:57856"/>
        <dbReference type="ChEBI" id="CHEBI:58195"/>
        <dbReference type="EC" id="3.2.2.9"/>
    </reaction>
</comment>
<dbReference type="EC" id="3.2.2.9" evidence="6"/>
<evidence type="ECO:0000313" key="9">
    <source>
        <dbReference type="Proteomes" id="UP000051248"/>
    </source>
</evidence>
<dbReference type="SUPFAM" id="SSF53167">
    <property type="entry name" value="Purine and uridine phosphorylases"/>
    <property type="match status" value="1"/>
</dbReference>
<dbReference type="PANTHER" id="PTHR46832:SF1">
    <property type="entry name" value="5'-METHYLTHIOADENOSINE_S-ADENOSYLHOMOCYSTEINE NUCLEOSIDASE"/>
    <property type="match status" value="1"/>
</dbReference>
<dbReference type="GO" id="GO:0009164">
    <property type="term" value="P:nucleoside catabolic process"/>
    <property type="evidence" value="ECO:0007669"/>
    <property type="project" value="InterPro"/>
</dbReference>
<comment type="pathway">
    <text evidence="1 6">Amino-acid biosynthesis; L-methionine biosynthesis via salvage pathway; S-methyl-5-thio-alpha-D-ribose 1-phosphate from S-methyl-5'-thioadenosine (hydrolase route): step 1/2.</text>
</comment>
<evidence type="ECO:0000256" key="6">
    <source>
        <dbReference type="HAMAP-Rule" id="MF_01684"/>
    </source>
</evidence>
<keyword evidence="9" id="KW-1185">Reference proteome</keyword>
<proteinExistence type="inferred from homology"/>
<dbReference type="GO" id="GO:0019284">
    <property type="term" value="P:L-methionine salvage from S-adenosylmethionine"/>
    <property type="evidence" value="ECO:0007669"/>
    <property type="project" value="TreeGrafter"/>
</dbReference>
<dbReference type="AlphaFoldDB" id="A0A0R1KAU0"/>
<comment type="function">
    <text evidence="6">Catalyzes the irreversible cleavage of the glycosidic bond in both 5'-methylthioadenosine (MTA) and S-adenosylhomocysteine (SAH/AdoHcy) to adenine and the corresponding thioribose, 5'-methylthioribose and S-ribosylhomocysteine, respectively. Also cleaves 5'-deoxyadenosine, a toxic by-product of radical S-adenosylmethionine (SAM) enzymes, into 5-deoxyribose and adenine.</text>
</comment>
<keyword evidence="4 6" id="KW-0486">Methionine biosynthesis</keyword>
<feature type="domain" description="Nucleoside phosphorylase" evidence="7">
    <location>
        <begin position="2"/>
        <end position="225"/>
    </location>
</feature>
<dbReference type="GO" id="GO:0008782">
    <property type="term" value="F:adenosylhomocysteine nucleosidase activity"/>
    <property type="evidence" value="ECO:0007669"/>
    <property type="project" value="UniProtKB-UniRule"/>
</dbReference>
<evidence type="ECO:0000256" key="5">
    <source>
        <dbReference type="ARBA" id="ARBA00050313"/>
    </source>
</evidence>
<keyword evidence="2 6" id="KW-0028">Amino-acid biosynthesis</keyword>
<dbReference type="InterPro" id="IPR035994">
    <property type="entry name" value="Nucleoside_phosphorylase_sf"/>
</dbReference>
<protein>
    <recommendedName>
        <fullName evidence="6">5'-methylthioadenosine/S-adenosylhomocysteine nucleosidase</fullName>
        <shortName evidence="6">MTA/SAH nucleosidase</shortName>
        <shortName evidence="6">MTAN</shortName>
        <ecNumber evidence="6">3.2.2.9</ecNumber>
    </recommendedName>
    <alternativeName>
        <fullName evidence="6">5'-deoxyadenosine nucleosidase</fullName>
        <shortName evidence="6">DOA nucleosidase</shortName>
        <shortName evidence="6">dAdo nucleosidase</shortName>
    </alternativeName>
    <alternativeName>
        <fullName evidence="6">5'-methylthioadenosine nucleosidase</fullName>
        <shortName evidence="6">MTA nucleosidase</shortName>
    </alternativeName>
    <alternativeName>
        <fullName evidence="6">S-adenosylhomocysteine nucleosidase</fullName>
        <shortName evidence="6">AdoHcy nucleosidase</shortName>
        <shortName evidence="6">SAH nucleosidase</shortName>
        <shortName evidence="6">SRH nucleosidase</shortName>
    </alternativeName>
</protein>
<feature type="binding site" evidence="6">
    <location>
        <begin position="173"/>
        <end position="174"/>
    </location>
    <ligand>
        <name>substrate</name>
    </ligand>
</feature>
<sequence length="230" mass="24961">MKIGVIVPMEEEIKLLRESLSDVKNETVAGVEFTIGTYKTHSVYLAQSGIGKVQAGMTTTLINDRYQPDFVVNTGSAGGVGEGLKIGDVVISRRLAYHDVDATGFGYAIGQLPQQSLYFYADEDYVEKIQAAAKRTGLNSHTGLIVTGDQFIDSNEKIATIKKSFPDVLASEMEGAAVAQVCAQFKTPFVVIRSMSDVGDEDASVNFDDFVVEAGRKSVQMLLNFLDQEV</sequence>
<dbReference type="FunFam" id="3.40.50.1580:FF:000001">
    <property type="entry name" value="MTA/SAH nucleosidase family protein"/>
    <property type="match status" value="1"/>
</dbReference>
<feature type="binding site" evidence="6">
    <location>
        <position position="152"/>
    </location>
    <ligand>
        <name>substrate</name>
    </ligand>
</feature>
<evidence type="ECO:0000313" key="8">
    <source>
        <dbReference type="EMBL" id="KRK80693.1"/>
    </source>
</evidence>
<dbReference type="GO" id="GO:0008930">
    <property type="term" value="F:methylthioadenosine nucleosidase activity"/>
    <property type="evidence" value="ECO:0007669"/>
    <property type="project" value="UniProtKB-UniRule"/>
</dbReference>
<gene>
    <name evidence="6" type="primary">mtnN</name>
    <name evidence="8" type="ORF">FD03_GL002121</name>
</gene>
<feature type="active site" description="Proton acceptor" evidence="6">
    <location>
        <position position="12"/>
    </location>
</feature>
<dbReference type="Pfam" id="PF01048">
    <property type="entry name" value="PNP_UDP_1"/>
    <property type="match status" value="1"/>
</dbReference>
<dbReference type="eggNOG" id="COG0775">
    <property type="taxonomic scope" value="Bacteria"/>
</dbReference>
<dbReference type="Proteomes" id="UP000051248">
    <property type="component" value="Unassembled WGS sequence"/>
</dbReference>
<reference evidence="8 9" key="1">
    <citation type="journal article" date="2015" name="Genome Announc.">
        <title>Expanding the biotechnology potential of lactobacilli through comparative genomics of 213 strains and associated genera.</title>
        <authorList>
            <person name="Sun Z."/>
            <person name="Harris H.M."/>
            <person name="McCann A."/>
            <person name="Guo C."/>
            <person name="Argimon S."/>
            <person name="Zhang W."/>
            <person name="Yang X."/>
            <person name="Jeffery I.B."/>
            <person name="Cooney J.C."/>
            <person name="Kagawa T.F."/>
            <person name="Liu W."/>
            <person name="Song Y."/>
            <person name="Salvetti E."/>
            <person name="Wrobel A."/>
            <person name="Rasinkangas P."/>
            <person name="Parkhill J."/>
            <person name="Rea M.C."/>
            <person name="O'Sullivan O."/>
            <person name="Ritari J."/>
            <person name="Douillard F.P."/>
            <person name="Paul Ross R."/>
            <person name="Yang R."/>
            <person name="Briner A.E."/>
            <person name="Felis G.E."/>
            <person name="de Vos W.M."/>
            <person name="Barrangou R."/>
            <person name="Klaenhammer T.R."/>
            <person name="Caufield P.W."/>
            <person name="Cui Y."/>
            <person name="Zhang H."/>
            <person name="O'Toole P.W."/>
        </authorList>
    </citation>
    <scope>NUCLEOTIDE SEQUENCE [LARGE SCALE GENOMIC DNA]</scope>
    <source>
        <strain evidence="8 9">DSM 19682</strain>
    </source>
</reference>
<organism evidence="8 9">
    <name type="scientific">Companilactobacillus nodensis DSM 19682 = JCM 14932 = NBRC 107160</name>
    <dbReference type="NCBI Taxonomy" id="1423775"/>
    <lineage>
        <taxon>Bacteria</taxon>
        <taxon>Bacillati</taxon>
        <taxon>Bacillota</taxon>
        <taxon>Bacilli</taxon>
        <taxon>Lactobacillales</taxon>
        <taxon>Lactobacillaceae</taxon>
        <taxon>Companilactobacillus</taxon>
    </lineage>
</organism>
<comment type="catalytic activity">
    <reaction evidence="5">
        <text>5'-deoxyadenosine + H2O = 5-deoxy-D-ribose + adenine</text>
        <dbReference type="Rhea" id="RHEA:29859"/>
        <dbReference type="ChEBI" id="CHEBI:15377"/>
        <dbReference type="ChEBI" id="CHEBI:16708"/>
        <dbReference type="ChEBI" id="CHEBI:17319"/>
        <dbReference type="ChEBI" id="CHEBI:149540"/>
        <dbReference type="EC" id="3.2.2.9"/>
    </reaction>
    <physiologicalReaction direction="left-to-right" evidence="5">
        <dbReference type="Rhea" id="RHEA:29860"/>
    </physiologicalReaction>
</comment>
<dbReference type="GO" id="GO:0019509">
    <property type="term" value="P:L-methionine salvage from methylthioadenosine"/>
    <property type="evidence" value="ECO:0007669"/>
    <property type="project" value="UniProtKB-UniRule"/>
</dbReference>
<evidence type="ECO:0000256" key="1">
    <source>
        <dbReference type="ARBA" id="ARBA00004945"/>
    </source>
</evidence>
<dbReference type="Gene3D" id="3.40.50.1580">
    <property type="entry name" value="Nucleoside phosphorylase domain"/>
    <property type="match status" value="1"/>
</dbReference>
<dbReference type="RefSeq" id="WP_025024218.1">
    <property type="nucleotide sequence ID" value="NZ_AZDZ01000003.1"/>
</dbReference>
<dbReference type="InterPro" id="IPR000845">
    <property type="entry name" value="Nucleoside_phosphorylase_d"/>
</dbReference>
<dbReference type="UniPathway" id="UPA00904">
    <property type="reaction ID" value="UER00871"/>
</dbReference>
<name>A0A0R1KAU0_9LACO</name>
<dbReference type="PATRIC" id="fig|1423775.4.peg.2157"/>
<evidence type="ECO:0000259" key="7">
    <source>
        <dbReference type="Pfam" id="PF01048"/>
    </source>
</evidence>
<dbReference type="InterPro" id="IPR010049">
    <property type="entry name" value="MTA_SAH_Nsdase"/>
</dbReference>
<keyword evidence="3 6" id="KW-0378">Hydrolase</keyword>
<feature type="active site" description="Proton donor" evidence="6">
    <location>
        <position position="197"/>
    </location>
</feature>
<dbReference type="HAMAP" id="MF_01684">
    <property type="entry name" value="Salvage_MtnN"/>
    <property type="match status" value="1"/>
</dbReference>
<comment type="catalytic activity">
    <reaction evidence="6">
        <text>S-methyl-5'-thioadenosine + H2O = 5-(methylsulfanyl)-D-ribose + adenine</text>
        <dbReference type="Rhea" id="RHEA:13617"/>
        <dbReference type="ChEBI" id="CHEBI:15377"/>
        <dbReference type="ChEBI" id="CHEBI:16708"/>
        <dbReference type="ChEBI" id="CHEBI:17509"/>
        <dbReference type="ChEBI" id="CHEBI:78440"/>
        <dbReference type="EC" id="3.2.2.9"/>
    </reaction>
</comment>
<dbReference type="CDD" id="cd09008">
    <property type="entry name" value="MTAN"/>
    <property type="match status" value="1"/>
</dbReference>